<dbReference type="EMBL" id="JBHSKT010000010">
    <property type="protein sequence ID" value="MFC5271933.1"/>
    <property type="molecule type" value="Genomic_DNA"/>
</dbReference>
<evidence type="ECO:0000259" key="4">
    <source>
        <dbReference type="Pfam" id="PF15711"/>
    </source>
</evidence>
<feature type="chain" id="PRO_5045102703" evidence="2">
    <location>
        <begin position="29"/>
        <end position="1696"/>
    </location>
</feature>
<accession>A0ABW0EFA0</accession>
<dbReference type="Gene3D" id="2.60.40.4070">
    <property type="match status" value="1"/>
</dbReference>
<proteinExistence type="predicted"/>
<feature type="domain" description="ILEI/PANDER" evidence="4">
    <location>
        <begin position="1129"/>
        <end position="1202"/>
    </location>
</feature>
<evidence type="ECO:0000256" key="2">
    <source>
        <dbReference type="SAM" id="SignalP"/>
    </source>
</evidence>
<dbReference type="SUPFAM" id="SSF52129">
    <property type="entry name" value="Caspase-like"/>
    <property type="match status" value="1"/>
</dbReference>
<dbReference type="CDD" id="cd02258">
    <property type="entry name" value="Peptidase_C25_N"/>
    <property type="match status" value="1"/>
</dbReference>
<dbReference type="Pfam" id="PF15711">
    <property type="entry name" value="ILEI"/>
    <property type="match status" value="1"/>
</dbReference>
<dbReference type="RefSeq" id="WP_378018291.1">
    <property type="nucleotide sequence ID" value="NZ_JBHSKT010000010.1"/>
</dbReference>
<dbReference type="InterPro" id="IPR029031">
    <property type="entry name" value="Gingipain_N_sf"/>
</dbReference>
<dbReference type="InterPro" id="IPR039477">
    <property type="entry name" value="ILEI/PANDER_dom"/>
</dbReference>
<dbReference type="Proteomes" id="UP001596161">
    <property type="component" value="Unassembled WGS sequence"/>
</dbReference>
<dbReference type="InterPro" id="IPR029030">
    <property type="entry name" value="Caspase-like_dom_sf"/>
</dbReference>
<dbReference type="InterPro" id="IPR013783">
    <property type="entry name" value="Ig-like_fold"/>
</dbReference>
<comment type="caution">
    <text evidence="5">The sequence shown here is derived from an EMBL/GenBank/DDBJ whole genome shotgun (WGS) entry which is preliminary data.</text>
</comment>
<evidence type="ECO:0000256" key="1">
    <source>
        <dbReference type="ARBA" id="ARBA00022729"/>
    </source>
</evidence>
<dbReference type="Gene3D" id="2.60.40.10">
    <property type="entry name" value="Immunoglobulins"/>
    <property type="match status" value="1"/>
</dbReference>
<dbReference type="Gene3D" id="3.40.50.1460">
    <property type="match status" value="1"/>
</dbReference>
<protein>
    <submittedName>
        <fullName evidence="5">C25 family cysteine peptidase</fullName>
    </submittedName>
</protein>
<keyword evidence="1 2" id="KW-0732">Signal</keyword>
<evidence type="ECO:0000313" key="5">
    <source>
        <dbReference type="EMBL" id="MFC5271933.1"/>
    </source>
</evidence>
<feature type="signal peptide" evidence="2">
    <location>
        <begin position="1"/>
        <end position="28"/>
    </location>
</feature>
<keyword evidence="6" id="KW-1185">Reference proteome</keyword>
<feature type="domain" description="Gingipain" evidence="3">
    <location>
        <begin position="418"/>
        <end position="794"/>
    </location>
</feature>
<dbReference type="Gene3D" id="3.40.50.10390">
    <property type="entry name" value="Gingipain r, domain 1"/>
    <property type="match status" value="1"/>
</dbReference>
<name>A0ABW0EFA0_9BACT</name>
<reference evidence="6" key="1">
    <citation type="journal article" date="2019" name="Int. J. Syst. Evol. Microbiol.">
        <title>The Global Catalogue of Microorganisms (GCM) 10K type strain sequencing project: providing services to taxonomists for standard genome sequencing and annotation.</title>
        <authorList>
            <consortium name="The Broad Institute Genomics Platform"/>
            <consortium name="The Broad Institute Genome Sequencing Center for Infectious Disease"/>
            <person name="Wu L."/>
            <person name="Ma J."/>
        </authorList>
    </citation>
    <scope>NUCLEOTIDE SEQUENCE [LARGE SCALE GENOMIC DNA]</scope>
    <source>
        <strain evidence="6">KACC 12602</strain>
    </source>
</reference>
<dbReference type="InterPro" id="IPR001769">
    <property type="entry name" value="Gingipain"/>
</dbReference>
<dbReference type="Pfam" id="PF01364">
    <property type="entry name" value="Peptidase_C25"/>
    <property type="match status" value="1"/>
</dbReference>
<evidence type="ECO:0000259" key="3">
    <source>
        <dbReference type="Pfam" id="PF01364"/>
    </source>
</evidence>
<gene>
    <name evidence="5" type="ORF">ACFPIB_15050</name>
</gene>
<sequence>MRFFYLFRSVFFLSVFTFLIGFHTVSQAQTTPVYGNEWINYSQPYYKIKVVNTGMHRLTYNDLVAAGISNVDPQKFQLFRRGQEVAIYVNGQSDGVLNSGDYIDFYGQKNDGKLDNPLYRNASYQLSDAYSLFTDTAAYYLTWGTANGKRMQERTSQTNGLSPEPRHYAEKFRMLNVQFFSGYKIGSTEGALGEMGEGFTSTQFPRSRKDTLNSLNNVESSGRNPILEVGVQGANAAAAQLKILIKPPGAPERVLTNTTTGPSGILAFPAYNFRRAKFEIQNSDIHPNGVVYIRTANADSANTSLVRQTRVSYYKITYARTNNLGNNSRVILTDSTKTTPSYFEFSNPPANAVAYEITDPNNIIRTTGVTSGSQVGFVFDPATFKRRILITNSQTAISPAGIKTVQFNQVPNPSQFDYIIITHPSLRTPVSGTAFTDPPADYAAYRASAAGGSYKPVVVNINELYEQFHYGEKSSMAIRNFMQWMMANGSPKFMLLMGKGLEMNIGSGDFRKRPNYYAAQGLGEDLVPTFGFPASDVLFTADYRNNSFSPQVATGRIPAVTASEIIDYLEKVKDHEQLGVEEWRKNILHLGGGSTQAEASQLARYLSNYENKVEGPLLGASVKSILRSNNGAAISSINVKDELNNGLTLMTFFGHSSSSVSDLDIGYVSDAVNGYNNPNKYPMILMNGCGSGNAFLLKNTLLQKYSFGENWLLTPKKGAILFLADVAAAVPYALNNFSSSFYNLAFTDSAFYGKTVGEINAEAAKKTLMVSPNNWENLAVATQMVLQGDPAVRLFAPEKPDYTIQANGLRLQSNPPGSAVTASMDKFDLVIDAKNLGKATNDSLVIAVKRTLPNGNVVQYKPVKYAPLYNKATYLYEINSKGLNAFGNNKFEVTLDPGNSVDELSETNNDAVLESYLSVNGVIALLPAEFSIVSNTTVKLIGQPANLMSTARNYYFEIDTVSTFNSSFKRSNIVYNANVTPTWKVNLFAGGTPKDSLVFYWRFRFNEFGADEDTIWAESSFRFINNSPAGWSQSHYAQFTKDSKEQIERDSLTHDWEFSPVYKELIFRTGGGNIPFVFPPHGLFVNNNASFYFCGAPTLPGIMVAIFNNRNLKPYMGFPTNKCGWPQTFYYFEMNNQAGINGLVNLLQSVPDGYYVAMLTQYNVPFSTLTQTQKDAFKLIGSKLIDNLQTGYPFGIVGQKGATPAKARLLKEQTYDNTSSLPAQDQNINFSQAIQGNQDEGKITSTKIGPAAQWTTLLHTIKTNAKDEYTLDLYGFDLKGNRSLIQADIQSKSYSLAGVSAQQYPYLQLELAKADTADRTAPQLEQWMVVYQPVPEGIMRPDLVGLDKYEDISKQAEKGKVKMRFAFSNISGLPFADSLAVVRSVTGSKIALQDTIKVKRLMAGDSIFFDYEFSTAGMKGNNTVRVDVNPYIQPEQYYFNNFLEIPFTMPHADLHPVLDVVFDGVHIMDGDLVSPSPKIAINLKDEDRYDYVQDPNKLELFLSKPDDLTNYERIDMTDASLITLPDMNSVKDKRDFNIMFNPKGLADGLYSLRVQGKDNSDNEAGFEPYTISFRVVNESSITHFYPYPNPFSSHTRFVFTLTGNPENMPRNLKIQIMTLTGKVVREIQKEELGPIHVGNNMSLPWDGTDEYGDKLANGAYLYRVVMEKSPLEEMKHRKTAGDKAFKKEYGKLYILR</sequence>
<organism evidence="5 6">
    <name type="scientific">Adhaeribacter terreus</name>
    <dbReference type="NCBI Taxonomy" id="529703"/>
    <lineage>
        <taxon>Bacteria</taxon>
        <taxon>Pseudomonadati</taxon>
        <taxon>Bacteroidota</taxon>
        <taxon>Cytophagia</taxon>
        <taxon>Cytophagales</taxon>
        <taxon>Hymenobacteraceae</taxon>
        <taxon>Adhaeribacter</taxon>
    </lineage>
</organism>
<evidence type="ECO:0000313" key="6">
    <source>
        <dbReference type="Proteomes" id="UP001596161"/>
    </source>
</evidence>